<dbReference type="AlphaFoldDB" id="A0A397V716"/>
<dbReference type="OrthoDB" id="2439266at2759"/>
<reference evidence="1 2" key="1">
    <citation type="submission" date="2018-06" db="EMBL/GenBank/DDBJ databases">
        <title>Comparative genomics reveals the genomic features of Rhizophagus irregularis, R. cerebriforme, R. diaphanum and Gigaspora rosea, and their symbiotic lifestyle signature.</title>
        <authorList>
            <person name="Morin E."/>
            <person name="San Clemente H."/>
            <person name="Chen E.C.H."/>
            <person name="De La Providencia I."/>
            <person name="Hainaut M."/>
            <person name="Kuo A."/>
            <person name="Kohler A."/>
            <person name="Murat C."/>
            <person name="Tang N."/>
            <person name="Roy S."/>
            <person name="Loubradou J."/>
            <person name="Henrissat B."/>
            <person name="Grigoriev I.V."/>
            <person name="Corradi N."/>
            <person name="Roux C."/>
            <person name="Martin F.M."/>
        </authorList>
    </citation>
    <scope>NUCLEOTIDE SEQUENCE [LARGE SCALE GENOMIC DNA]</scope>
    <source>
        <strain evidence="1 2">DAOM 194757</strain>
    </source>
</reference>
<proteinExistence type="predicted"/>
<dbReference type="Proteomes" id="UP000266673">
    <property type="component" value="Unassembled WGS sequence"/>
</dbReference>
<protein>
    <submittedName>
        <fullName evidence="1">Uncharacterized protein</fullName>
    </submittedName>
</protein>
<comment type="caution">
    <text evidence="1">The sequence shown here is derived from an EMBL/GenBank/DDBJ whole genome shotgun (WGS) entry which is preliminary data.</text>
</comment>
<keyword evidence="2" id="KW-1185">Reference proteome</keyword>
<sequence>MPCNADTIVKIKVVKETEKEKLLVVCAIGVYPVGDEDNEIELVMFVPVKAEERDLATQAIFERDEYFSVGGKIVPEHYNNNIRPRMMVSTSTHLKILNKAPALNKCPLKVSLIGVVGEVPKFKNEEDAIIKVSITDYSRRNYNFIVTVVFRYLDSCFKSLASLIRQENRWFLLLVRWSL</sequence>
<accession>A0A397V716</accession>
<gene>
    <name evidence="1" type="ORF">C2G38_1433546</name>
</gene>
<dbReference type="EMBL" id="QKWP01000606">
    <property type="protein sequence ID" value="RIB17428.1"/>
    <property type="molecule type" value="Genomic_DNA"/>
</dbReference>
<organism evidence="1 2">
    <name type="scientific">Gigaspora rosea</name>
    <dbReference type="NCBI Taxonomy" id="44941"/>
    <lineage>
        <taxon>Eukaryota</taxon>
        <taxon>Fungi</taxon>
        <taxon>Fungi incertae sedis</taxon>
        <taxon>Mucoromycota</taxon>
        <taxon>Glomeromycotina</taxon>
        <taxon>Glomeromycetes</taxon>
        <taxon>Diversisporales</taxon>
        <taxon>Gigasporaceae</taxon>
        <taxon>Gigaspora</taxon>
    </lineage>
</organism>
<name>A0A397V716_9GLOM</name>
<evidence type="ECO:0000313" key="2">
    <source>
        <dbReference type="Proteomes" id="UP000266673"/>
    </source>
</evidence>
<evidence type="ECO:0000313" key="1">
    <source>
        <dbReference type="EMBL" id="RIB17428.1"/>
    </source>
</evidence>